<evidence type="ECO:0000259" key="2">
    <source>
        <dbReference type="Pfam" id="PF14780"/>
    </source>
</evidence>
<protein>
    <submittedName>
        <fullName evidence="3">G2364 protein</fullName>
    </submittedName>
</protein>
<dbReference type="Proteomes" id="UP001497392">
    <property type="component" value="Unassembled WGS sequence"/>
</dbReference>
<gene>
    <name evidence="3" type="primary">g2364</name>
    <name evidence="3" type="ORF">VP750_LOCUS2022</name>
</gene>
<reference evidence="3 4" key="1">
    <citation type="submission" date="2024-06" db="EMBL/GenBank/DDBJ databases">
        <authorList>
            <person name="Kraege A."/>
            <person name="Thomma B."/>
        </authorList>
    </citation>
    <scope>NUCLEOTIDE SEQUENCE [LARGE SCALE GENOMIC DNA]</scope>
</reference>
<feature type="domain" description="Nucleolus and neural progenitor protein-like N-terminal" evidence="2">
    <location>
        <begin position="11"/>
        <end position="150"/>
    </location>
</feature>
<dbReference type="EMBL" id="CAXHTA020000003">
    <property type="protein sequence ID" value="CAL5220363.1"/>
    <property type="molecule type" value="Genomic_DNA"/>
</dbReference>
<keyword evidence="4" id="KW-1185">Reference proteome</keyword>
<evidence type="ECO:0000313" key="3">
    <source>
        <dbReference type="EMBL" id="CAL5220363.1"/>
    </source>
</evidence>
<feature type="region of interest" description="Disordered" evidence="1">
    <location>
        <begin position="709"/>
        <end position="744"/>
    </location>
</feature>
<feature type="compositionally biased region" description="Basic and acidic residues" evidence="1">
    <location>
        <begin position="456"/>
        <end position="465"/>
    </location>
</feature>
<proteinExistence type="predicted"/>
<sequence length="744" mass="79011">MSSVNFVLIQGSLTRPDLKREMKYLEKLLYKNRNQHRESQHFRRLQVHKLLRLWDDLKVPALVASLSGESDPIKQPKESFGVLLLQRIIAGCNVMTALFSAIRKAGAALSAQLALTFFVPLCLTGLAIVARMQVLAAQWVHDAVIAYNVLIEHVSALPHQTLHPGIQLPQMLKCAWEGRTPRVIQIPYPEGDSFEMQIQESARLAKLQKLRPESKAALLQLFGDEFDIGEKVDREAGVQRGRPADAPLPAASVSEADPIASPAQEPGIAVYEDRAPDSVWTVPVSAAFSTIPGLSSHDVPFHNQPPDQAMPDAHAGPVQPSLAHASEVPIPEPHEDSPWSADEGSGPAGAAFGAVDFVTGPITFGPAEPDQAEQSTMQVSSTQEPPQQSKPMTSQHDLPAEELAQLREQDASSPEALQATSPRLYQPVEELTQQGLGEAPLDMFSQEDAVRAGMDRRLGDQEGAKPADTGVEEDRGADSAFLQAWESPQHAGYVGTERAFVGLSSDTQMHTASVLQPAKARLDSEHATAPAYTSVEGATGHSLAAQVLQQAATIARPPAASSAAANTDGRGEFSLQAMDSTARAASIPAVVTATSCADGYDSRVVHDSATLMQLKQAGHELPSASAAAWEGEHLQAACSAALLALSEQLKPPGSSSAYAGESSSEARGAASSAALLAPAIAVGSKEGAPAGSTRISTLLAPSKAQLKRARKAAAMQRSAQGTPQAGVQKRAWQDWLARRSEEQG</sequence>
<accession>A0ABP1FQF4</accession>
<comment type="caution">
    <text evidence="3">The sequence shown here is derived from an EMBL/GenBank/DDBJ whole genome shotgun (WGS) entry which is preliminary data.</text>
</comment>
<evidence type="ECO:0000256" key="1">
    <source>
        <dbReference type="SAM" id="MobiDB-lite"/>
    </source>
</evidence>
<name>A0ABP1FQF4_9CHLO</name>
<organism evidence="3 4">
    <name type="scientific">Coccomyxa viridis</name>
    <dbReference type="NCBI Taxonomy" id="1274662"/>
    <lineage>
        <taxon>Eukaryota</taxon>
        <taxon>Viridiplantae</taxon>
        <taxon>Chlorophyta</taxon>
        <taxon>core chlorophytes</taxon>
        <taxon>Trebouxiophyceae</taxon>
        <taxon>Trebouxiophyceae incertae sedis</taxon>
        <taxon>Coccomyxaceae</taxon>
        <taxon>Coccomyxa</taxon>
    </lineage>
</organism>
<feature type="region of interest" description="Disordered" evidence="1">
    <location>
        <begin position="237"/>
        <end position="259"/>
    </location>
</feature>
<dbReference type="PANTHER" id="PTHR34786">
    <property type="entry name" value="OS09G0504900 PROTEIN"/>
    <property type="match status" value="1"/>
</dbReference>
<dbReference type="InterPro" id="IPR027951">
    <property type="entry name" value="Nepro_N"/>
</dbReference>
<feature type="compositionally biased region" description="Polar residues" evidence="1">
    <location>
        <begin position="372"/>
        <end position="396"/>
    </location>
</feature>
<evidence type="ECO:0000313" key="4">
    <source>
        <dbReference type="Proteomes" id="UP001497392"/>
    </source>
</evidence>
<dbReference type="Pfam" id="PF14780">
    <property type="entry name" value="NEPRO_N"/>
    <property type="match status" value="1"/>
</dbReference>
<feature type="region of interest" description="Disordered" evidence="1">
    <location>
        <begin position="297"/>
        <end position="396"/>
    </location>
</feature>
<dbReference type="PANTHER" id="PTHR34786:SF1">
    <property type="entry name" value="OS09G0504900 PROTEIN"/>
    <property type="match status" value="1"/>
</dbReference>
<feature type="region of interest" description="Disordered" evidence="1">
    <location>
        <begin position="456"/>
        <end position="475"/>
    </location>
</feature>